<feature type="compositionally biased region" description="Low complexity" evidence="1">
    <location>
        <begin position="1"/>
        <end position="22"/>
    </location>
</feature>
<dbReference type="GeneID" id="9593598"/>
<dbReference type="InterPro" id="IPR037238">
    <property type="entry name" value="YbiA-like_sf"/>
</dbReference>
<dbReference type="VEuPathDB" id="FungiDB:SCHCODRAFT_02556300"/>
<dbReference type="EMBL" id="GL377313">
    <property type="protein sequence ID" value="EFI92205.1"/>
    <property type="molecule type" value="Genomic_DNA"/>
</dbReference>
<feature type="compositionally biased region" description="Low complexity" evidence="1">
    <location>
        <begin position="35"/>
        <end position="48"/>
    </location>
</feature>
<protein>
    <recommendedName>
        <fullName evidence="2">NADAR domain-containing protein</fullName>
    </recommendedName>
</protein>
<evidence type="ECO:0000313" key="3">
    <source>
        <dbReference type="EMBL" id="EFI92205.1"/>
    </source>
</evidence>
<dbReference type="CDD" id="cd15457">
    <property type="entry name" value="NADAR"/>
    <property type="match status" value="1"/>
</dbReference>
<gene>
    <name evidence="3" type="ORF">SCHCODRAFT_258659</name>
</gene>
<dbReference type="STRING" id="578458.D8QIB9"/>
<feature type="region of interest" description="Disordered" evidence="1">
    <location>
        <begin position="60"/>
        <end position="92"/>
    </location>
</feature>
<name>D8QIB9_SCHCM</name>
<feature type="domain" description="NADAR" evidence="2">
    <location>
        <begin position="108"/>
        <end position="249"/>
    </location>
</feature>
<dbReference type="SUPFAM" id="SSF143990">
    <property type="entry name" value="YbiA-like"/>
    <property type="match status" value="1"/>
</dbReference>
<keyword evidence="4" id="KW-1185">Reference proteome</keyword>
<dbReference type="InParanoid" id="D8QIB9"/>
<organism evidence="4">
    <name type="scientific">Schizophyllum commune (strain H4-8 / FGSC 9210)</name>
    <name type="common">Split gill fungus</name>
    <dbReference type="NCBI Taxonomy" id="578458"/>
    <lineage>
        <taxon>Eukaryota</taxon>
        <taxon>Fungi</taxon>
        <taxon>Dikarya</taxon>
        <taxon>Basidiomycota</taxon>
        <taxon>Agaricomycotina</taxon>
        <taxon>Agaricomycetes</taxon>
        <taxon>Agaricomycetidae</taxon>
        <taxon>Agaricales</taxon>
        <taxon>Schizophyllaceae</taxon>
        <taxon>Schizophyllum</taxon>
    </lineage>
</organism>
<evidence type="ECO:0000313" key="4">
    <source>
        <dbReference type="Proteomes" id="UP000007431"/>
    </source>
</evidence>
<dbReference type="HOGENOM" id="CLU_084247_3_3_1"/>
<dbReference type="KEGG" id="scm:SCHCO_02556300"/>
<dbReference type="Gene3D" id="1.10.357.40">
    <property type="entry name" value="YbiA-like"/>
    <property type="match status" value="1"/>
</dbReference>
<proteinExistence type="predicted"/>
<evidence type="ECO:0000256" key="1">
    <source>
        <dbReference type="SAM" id="MobiDB-lite"/>
    </source>
</evidence>
<evidence type="ECO:0000259" key="2">
    <source>
        <dbReference type="Pfam" id="PF08719"/>
    </source>
</evidence>
<dbReference type="NCBIfam" id="TIGR02464">
    <property type="entry name" value="ribofla_fusion"/>
    <property type="match status" value="1"/>
</dbReference>
<dbReference type="AlphaFoldDB" id="D8QIB9"/>
<sequence length="253" mass="28347">MPQRQQKGKAAQAGHGAPAAGRTPAFVQNPQYGGRAAAASSRTARPSPFRALNPAYWCCPRQGKAPGPQRQTPTAPTRGQPSPKARRDAPRNVKGVYLAQPPAQRILFYHKHDPHYGFTNFSDHPVKYQGKVYPTSEHLFQALKFMPHKSQVAEHIRTSSPSPRAAFTEAHRYQSEVRKDWSKVNVKMMEIALEHKFDQHPALREELLATGEAELVEDSAQDAFWGVGPNGKGRNELGKALMRLRTQLRQQRF</sequence>
<dbReference type="Proteomes" id="UP000007431">
    <property type="component" value="Unassembled WGS sequence"/>
</dbReference>
<dbReference type="InterPro" id="IPR012816">
    <property type="entry name" value="NADAR"/>
</dbReference>
<feature type="compositionally biased region" description="Polar residues" evidence="1">
    <location>
        <begin position="69"/>
        <end position="80"/>
    </location>
</feature>
<reference evidence="3 4" key="1">
    <citation type="journal article" date="2010" name="Nat. Biotechnol.">
        <title>Genome sequence of the model mushroom Schizophyllum commune.</title>
        <authorList>
            <person name="Ohm R.A."/>
            <person name="de Jong J.F."/>
            <person name="Lugones L.G."/>
            <person name="Aerts A."/>
            <person name="Kothe E."/>
            <person name="Stajich J.E."/>
            <person name="de Vries R.P."/>
            <person name="Record E."/>
            <person name="Levasseur A."/>
            <person name="Baker S.E."/>
            <person name="Bartholomew K.A."/>
            <person name="Coutinho P.M."/>
            <person name="Erdmann S."/>
            <person name="Fowler T.J."/>
            <person name="Gathman A.C."/>
            <person name="Lombard V."/>
            <person name="Henrissat B."/>
            <person name="Knabe N."/>
            <person name="Kuees U."/>
            <person name="Lilly W.W."/>
            <person name="Lindquist E."/>
            <person name="Lucas S."/>
            <person name="Magnuson J.K."/>
            <person name="Piumi F."/>
            <person name="Raudaskoski M."/>
            <person name="Salamov A."/>
            <person name="Schmutz J."/>
            <person name="Schwarze F.W.M.R."/>
            <person name="vanKuyk P.A."/>
            <person name="Horton J.S."/>
            <person name="Grigoriev I.V."/>
            <person name="Woesten H.A.B."/>
        </authorList>
    </citation>
    <scope>NUCLEOTIDE SEQUENCE [LARGE SCALE GENOMIC DNA]</scope>
    <source>
        <strain evidence="4">H4-8 / FGSC 9210</strain>
    </source>
</reference>
<dbReference type="RefSeq" id="XP_003027108.1">
    <property type="nucleotide sequence ID" value="XM_003027062.1"/>
</dbReference>
<accession>D8QIB9</accession>
<dbReference type="eggNOG" id="ENOG502S5B2">
    <property type="taxonomic scope" value="Eukaryota"/>
</dbReference>
<dbReference type="OrthoDB" id="206452at2759"/>
<dbReference type="Pfam" id="PF08719">
    <property type="entry name" value="NADAR"/>
    <property type="match status" value="1"/>
</dbReference>
<dbReference type="OMA" id="NGPNEMG"/>
<feature type="region of interest" description="Disordered" evidence="1">
    <location>
        <begin position="1"/>
        <end position="48"/>
    </location>
</feature>